<organism evidence="4 5">
    <name type="scientific">Mucilaginibacter ginsenosidivorax</name>
    <dbReference type="NCBI Taxonomy" id="862126"/>
    <lineage>
        <taxon>Bacteria</taxon>
        <taxon>Pseudomonadati</taxon>
        <taxon>Bacteroidota</taxon>
        <taxon>Sphingobacteriia</taxon>
        <taxon>Sphingobacteriales</taxon>
        <taxon>Sphingobacteriaceae</taxon>
        <taxon>Mucilaginibacter</taxon>
    </lineage>
</organism>
<dbReference type="InterPro" id="IPR011042">
    <property type="entry name" value="6-blade_b-propeller_TolB-like"/>
</dbReference>
<dbReference type="Pfam" id="PF01436">
    <property type="entry name" value="NHL"/>
    <property type="match status" value="2"/>
</dbReference>
<dbReference type="Gene3D" id="2.120.10.30">
    <property type="entry name" value="TolB, C-terminal domain"/>
    <property type="match status" value="3"/>
</dbReference>
<evidence type="ECO:0000256" key="1">
    <source>
        <dbReference type="ARBA" id="ARBA00022737"/>
    </source>
</evidence>
<dbReference type="Pfam" id="PF05345">
    <property type="entry name" value="He_PIG"/>
    <property type="match status" value="1"/>
</dbReference>
<dbReference type="InterPro" id="IPR036179">
    <property type="entry name" value="Ig-like_dom_sf"/>
</dbReference>
<dbReference type="PROSITE" id="PS50835">
    <property type="entry name" value="IG_LIKE"/>
    <property type="match status" value="2"/>
</dbReference>
<dbReference type="SUPFAM" id="SSF49313">
    <property type="entry name" value="Cadherin-like"/>
    <property type="match status" value="1"/>
</dbReference>
<dbReference type="PANTHER" id="PTHR13833:SF71">
    <property type="entry name" value="NHL DOMAIN-CONTAINING PROTEIN"/>
    <property type="match status" value="1"/>
</dbReference>
<dbReference type="EMBL" id="CP042437">
    <property type="protein sequence ID" value="QEC79070.1"/>
    <property type="molecule type" value="Genomic_DNA"/>
</dbReference>
<dbReference type="InterPro" id="IPR013783">
    <property type="entry name" value="Ig-like_fold"/>
</dbReference>
<dbReference type="NCBIfam" id="TIGR04131">
    <property type="entry name" value="Bac_Flav_CTERM"/>
    <property type="match status" value="1"/>
</dbReference>
<dbReference type="PANTHER" id="PTHR13833">
    <property type="match status" value="1"/>
</dbReference>
<dbReference type="GO" id="GO:0016020">
    <property type="term" value="C:membrane"/>
    <property type="evidence" value="ECO:0007669"/>
    <property type="project" value="InterPro"/>
</dbReference>
<protein>
    <submittedName>
        <fullName evidence="4">T9SS type B sorting domain-containing protein</fullName>
    </submittedName>
</protein>
<reference evidence="4 5" key="1">
    <citation type="journal article" date="2013" name="J. Microbiol.">
        <title>Mucilaginibacter ginsenosidivorax sp. nov., with ginsenoside converting activity isolated from sediment.</title>
        <authorList>
            <person name="Kim J.K."/>
            <person name="Choi T.E."/>
            <person name="Liu Q.M."/>
            <person name="Park H.Y."/>
            <person name="Yi T.H."/>
            <person name="Yoon M.H."/>
            <person name="Kim S.C."/>
            <person name="Im W.T."/>
        </authorList>
    </citation>
    <scope>NUCLEOTIDE SEQUENCE [LARGE SCALE GENOMIC DNA]</scope>
    <source>
        <strain evidence="4 5">KHI28</strain>
    </source>
</reference>
<dbReference type="AlphaFoldDB" id="A0A5B8W4T3"/>
<keyword evidence="1" id="KW-0677">Repeat</keyword>
<evidence type="ECO:0000313" key="4">
    <source>
        <dbReference type="EMBL" id="QEC79070.1"/>
    </source>
</evidence>
<feature type="domain" description="Ig-like" evidence="3">
    <location>
        <begin position="637"/>
        <end position="716"/>
    </location>
</feature>
<dbReference type="InterPro" id="IPR001258">
    <property type="entry name" value="NHL_repeat"/>
</dbReference>
<dbReference type="SUPFAM" id="SSF63829">
    <property type="entry name" value="Calcium-dependent phosphotriesterase"/>
    <property type="match status" value="1"/>
</dbReference>
<dbReference type="InterPro" id="IPR007110">
    <property type="entry name" value="Ig-like_dom"/>
</dbReference>
<dbReference type="GO" id="GO:0005509">
    <property type="term" value="F:calcium ion binding"/>
    <property type="evidence" value="ECO:0007669"/>
    <property type="project" value="InterPro"/>
</dbReference>
<dbReference type="SUPFAM" id="SSF48726">
    <property type="entry name" value="Immunoglobulin"/>
    <property type="match status" value="1"/>
</dbReference>
<feature type="domain" description="Ig-like" evidence="3">
    <location>
        <begin position="915"/>
        <end position="993"/>
    </location>
</feature>
<evidence type="ECO:0000256" key="2">
    <source>
        <dbReference type="PROSITE-ProRule" id="PRU00504"/>
    </source>
</evidence>
<proteinExistence type="predicted"/>
<accession>A0A5B8W4T3</accession>
<dbReference type="PROSITE" id="PS51125">
    <property type="entry name" value="NHL"/>
    <property type="match status" value="1"/>
</dbReference>
<evidence type="ECO:0000259" key="3">
    <source>
        <dbReference type="PROSITE" id="PS50835"/>
    </source>
</evidence>
<dbReference type="Proteomes" id="UP000321362">
    <property type="component" value="Chromosome"/>
</dbReference>
<dbReference type="InterPro" id="IPR015919">
    <property type="entry name" value="Cadherin-like_sf"/>
</dbReference>
<evidence type="ECO:0000313" key="5">
    <source>
        <dbReference type="Proteomes" id="UP000321362"/>
    </source>
</evidence>
<dbReference type="CDD" id="cd14953">
    <property type="entry name" value="NHL_like_1"/>
    <property type="match status" value="1"/>
</dbReference>
<gene>
    <name evidence="4" type="ORF">FSB76_25110</name>
</gene>
<dbReference type="KEGG" id="mgk:FSB76_25110"/>
<feature type="repeat" description="NHL" evidence="2">
    <location>
        <begin position="296"/>
        <end position="326"/>
    </location>
</feature>
<name>A0A5B8W4T3_9SPHI</name>
<sequence>MRASVKIGVFFLLWLAALTVFGQAPVITYTTPNVYKVGTGIPALNPTNTGGPVPATVYGQTDVFAGTGLHGTQNGNINQAQFTEPYGMTIDAAGNIYLADADNYRIRMITAAGQVSTLAPDGIPGGPNFASPKFNLPHGVVRDAAGNLFVANYNNHNILKIVPDGTITVFAGGLLIGTPLDGQGTAASIINPNAIAIDAAGTLYVSDGNNLIRKISPTGYVYTFVGSGAAATVDGKYNTASFNQPAGMVVDAAGNIYVAEQKGNVIRKVTPFGDVTTIAGSGQFGANDGTGSAASFASPTGITIDKSGNLYVTDWGNGKIRRISPDNVVTTIAGGGPQGTNSGVGSQVYFNLPAGIILDNEGNLLVSELNGNIIKKVIATGYTIDKALPPGLVFDPKTGIITGTPTVIWPATDYVVTAYNAGGSSSFTVNIKVAEFVGNVSASAVTGNISNCENGGATSYQQFTASGVQLSENIKVAAPAGFLVSASPALGYNKLLYLALNGDKVNPVKVYIKLEDNAIAGNYADNVILSSAGAADVLVPVNSSVLKIPVVNAVPNPGAYCNGEVITPIIFSGTADSYSWTNSSTGIGLAANGTGTISFAAQNNSAIPITSTITVTPTSSLGVCPGVPVTFVITVNPSVAPTISIRQVNVTCPGQSVSFSATVTNTGVSPKYQWQVNGSNAGLNNAVFTSNALQANDAITCIVTNTSIPCSTPTISNTLKVIYRPDEAPPTVRIDKVGDVSVCAGSDFLFTAITVNEGVNPTYQWLLNGLPVTNSTGKTYSSNTFVNGDRITCAVINNDGCNPIISPISLPANIIITPLQTSSVTINTSVAMPICAAMPVTFTPLPANYQTSEGLPTYVWYLNGVQVGSNNTYTPNALANGDEVYCLMTTYGKCVAPTPVQSNTIKVLLKPVVSPTVSISPNGAVSSCSGAALSFTATTTNAGSSPTYRWMVNGQQINNQGSVFAASTLSDGDKVTCIVINNDGCIPASSPVSETADIIATPIQVSTVTISASVTMPVCAGNEITFTPIPLNYQTSAGAPTYIWYVNGTMVSVNDTYTTKTLAGGDQVYCLMTTYGKCVAPTPAQSNIINISLSPESGCITPPIVIPNAFTPNGDGYNDTWNIPALANYPGCIVSVFNRYGVSVFRSVNYTKAWNGNYNSNALPSGTYYYIIDPKNGQAKLSGYVAVIK</sequence>
<dbReference type="InterPro" id="IPR026341">
    <property type="entry name" value="T9SS_type_B"/>
</dbReference>
<dbReference type="Gene3D" id="2.60.40.10">
    <property type="entry name" value="Immunoglobulins"/>
    <property type="match status" value="4"/>
</dbReference>
<keyword evidence="5" id="KW-1185">Reference proteome</keyword>
<dbReference type="Pfam" id="PF13585">
    <property type="entry name" value="CHU_C"/>
    <property type="match status" value="1"/>
</dbReference>
<dbReference type="OrthoDB" id="641420at2"/>
<dbReference type="RefSeq" id="WP_147058310.1">
    <property type="nucleotide sequence ID" value="NZ_CP042437.1"/>
</dbReference>